<name>A0AAE1HLZ7_9NEOP</name>
<reference evidence="7" key="1">
    <citation type="submission" date="2021-07" db="EMBL/GenBank/DDBJ databases">
        <authorList>
            <person name="Catto M.A."/>
            <person name="Jacobson A."/>
            <person name="Kennedy G."/>
            <person name="Labadie P."/>
            <person name="Hunt B.G."/>
            <person name="Srinivasan R."/>
        </authorList>
    </citation>
    <scope>NUCLEOTIDE SEQUENCE</scope>
    <source>
        <strain evidence="7">PL_HMW_Pooled</strain>
        <tissue evidence="7">Head</tissue>
    </source>
</reference>
<evidence type="ECO:0000256" key="4">
    <source>
        <dbReference type="RuleBase" id="RU004262"/>
    </source>
</evidence>
<dbReference type="GO" id="GO:0016298">
    <property type="term" value="F:lipase activity"/>
    <property type="evidence" value="ECO:0007669"/>
    <property type="project" value="InterPro"/>
</dbReference>
<dbReference type="Pfam" id="PF00151">
    <property type="entry name" value="Lipase"/>
    <property type="match status" value="1"/>
</dbReference>
<keyword evidence="8" id="KW-1185">Reference proteome</keyword>
<dbReference type="GO" id="GO:0017171">
    <property type="term" value="F:serine hydrolase activity"/>
    <property type="evidence" value="ECO:0007669"/>
    <property type="project" value="TreeGrafter"/>
</dbReference>
<dbReference type="AlphaFoldDB" id="A0AAE1HLZ7"/>
<comment type="similarity">
    <text evidence="2 4">Belongs to the AB hydrolase superfamily. Lipase family.</text>
</comment>
<evidence type="ECO:0000259" key="6">
    <source>
        <dbReference type="Pfam" id="PF00151"/>
    </source>
</evidence>
<comment type="subcellular location">
    <subcellularLocation>
        <location evidence="1">Secreted</location>
    </subcellularLocation>
</comment>
<dbReference type="PANTHER" id="PTHR11610">
    <property type="entry name" value="LIPASE"/>
    <property type="match status" value="1"/>
</dbReference>
<evidence type="ECO:0000256" key="2">
    <source>
        <dbReference type="ARBA" id="ARBA00010701"/>
    </source>
</evidence>
<evidence type="ECO:0000313" key="8">
    <source>
        <dbReference type="Proteomes" id="UP001219518"/>
    </source>
</evidence>
<dbReference type="PANTHER" id="PTHR11610:SF172">
    <property type="entry name" value="LIPASE MEMBER H-A-LIKE PROTEIN"/>
    <property type="match status" value="1"/>
</dbReference>
<gene>
    <name evidence="7" type="ORF">KUF71_002078</name>
</gene>
<evidence type="ECO:0000256" key="5">
    <source>
        <dbReference type="SAM" id="MobiDB-lite"/>
    </source>
</evidence>
<dbReference type="InterPro" id="IPR000734">
    <property type="entry name" value="TAG_lipase"/>
</dbReference>
<dbReference type="SUPFAM" id="SSF53474">
    <property type="entry name" value="alpha/beta-Hydrolases"/>
    <property type="match status" value="1"/>
</dbReference>
<keyword evidence="3" id="KW-0964">Secreted</keyword>
<feature type="region of interest" description="Disordered" evidence="5">
    <location>
        <begin position="1"/>
        <end position="22"/>
    </location>
</feature>
<reference evidence="7" key="2">
    <citation type="journal article" date="2023" name="BMC Genomics">
        <title>Pest status, molecular evolution, and epigenetic factors derived from the genome assembly of Frankliniella fusca, a thysanopteran phytovirus vector.</title>
        <authorList>
            <person name="Catto M.A."/>
            <person name="Labadie P.E."/>
            <person name="Jacobson A.L."/>
            <person name="Kennedy G.G."/>
            <person name="Srinivasan R."/>
            <person name="Hunt B.G."/>
        </authorList>
    </citation>
    <scope>NUCLEOTIDE SEQUENCE</scope>
    <source>
        <strain evidence="7">PL_HMW_Pooled</strain>
    </source>
</reference>
<protein>
    <recommendedName>
        <fullName evidence="6">Lipase domain-containing protein</fullName>
    </recommendedName>
</protein>
<dbReference type="InterPro" id="IPR013818">
    <property type="entry name" value="Lipase"/>
</dbReference>
<dbReference type="GO" id="GO:0016042">
    <property type="term" value="P:lipid catabolic process"/>
    <property type="evidence" value="ECO:0007669"/>
    <property type="project" value="TreeGrafter"/>
</dbReference>
<feature type="region of interest" description="Disordered" evidence="5">
    <location>
        <begin position="424"/>
        <end position="456"/>
    </location>
</feature>
<dbReference type="GO" id="GO:0005615">
    <property type="term" value="C:extracellular space"/>
    <property type="evidence" value="ECO:0007669"/>
    <property type="project" value="TreeGrafter"/>
</dbReference>
<evidence type="ECO:0000256" key="1">
    <source>
        <dbReference type="ARBA" id="ARBA00004613"/>
    </source>
</evidence>
<sequence length="456" mass="49812">MLPPGRAQDGRGQQQQQQQEGRGFAQLMAGQWRCMLDDLVSGRSLARLLAPTNASAPPCYPDVTVHLYTPGSPPRRKVLDPRRAGWLRWSGWDPGRRTVLLVHGFNGGADRAPTPTLRDAYLEAGAYNVLVLDWSPLARYPCYADAVRHSRTAARCGARVVRALQQATALELNMVGVGADPRLATTCVGHSLGAHICGMLSRMLPQRLRKVVALDPARPQVERLLGADALAARDARVVQSFHTNMGFYGEYPAAAPADGHASFCFNGGRLQPSCDQGGRFSRMRCSHFLSVCYYAQLVRSPGGWTAAVPCDSSCNRERGRPPFALTLTEASMDRRSLQYAMAHHANMIAQDTTSARPSPVCDVGLAGRGGDIRTPNIGVFERQDLAFSEDANILASKDANQFTVKSLQKLYAVYAEVKLKALRSHGKPGSNGKVREKNSSHGSHGKVWEIKRRVMK</sequence>
<feature type="non-terminal residue" evidence="7">
    <location>
        <position position="456"/>
    </location>
</feature>
<dbReference type="Proteomes" id="UP001219518">
    <property type="component" value="Unassembled WGS sequence"/>
</dbReference>
<accession>A0AAE1HLZ7</accession>
<organism evidence="7 8">
    <name type="scientific">Frankliniella fusca</name>
    <dbReference type="NCBI Taxonomy" id="407009"/>
    <lineage>
        <taxon>Eukaryota</taxon>
        <taxon>Metazoa</taxon>
        <taxon>Ecdysozoa</taxon>
        <taxon>Arthropoda</taxon>
        <taxon>Hexapoda</taxon>
        <taxon>Insecta</taxon>
        <taxon>Pterygota</taxon>
        <taxon>Neoptera</taxon>
        <taxon>Paraneoptera</taxon>
        <taxon>Thysanoptera</taxon>
        <taxon>Terebrantia</taxon>
        <taxon>Thripoidea</taxon>
        <taxon>Thripidae</taxon>
        <taxon>Frankliniella</taxon>
    </lineage>
</organism>
<dbReference type="InterPro" id="IPR029058">
    <property type="entry name" value="AB_hydrolase_fold"/>
</dbReference>
<dbReference type="EMBL" id="JAHWGI010001149">
    <property type="protein sequence ID" value="KAK3923669.1"/>
    <property type="molecule type" value="Genomic_DNA"/>
</dbReference>
<comment type="caution">
    <text evidence="7">The sequence shown here is derived from an EMBL/GenBank/DDBJ whole genome shotgun (WGS) entry which is preliminary data.</text>
</comment>
<feature type="domain" description="Lipase" evidence="6">
    <location>
        <begin position="60"/>
        <end position="313"/>
    </location>
</feature>
<dbReference type="Gene3D" id="3.40.50.1820">
    <property type="entry name" value="alpha/beta hydrolase"/>
    <property type="match status" value="1"/>
</dbReference>
<feature type="compositionally biased region" description="Basic and acidic residues" evidence="5">
    <location>
        <begin position="446"/>
        <end position="456"/>
    </location>
</feature>
<evidence type="ECO:0000313" key="7">
    <source>
        <dbReference type="EMBL" id="KAK3923669.1"/>
    </source>
</evidence>
<evidence type="ECO:0000256" key="3">
    <source>
        <dbReference type="ARBA" id="ARBA00022525"/>
    </source>
</evidence>
<proteinExistence type="inferred from homology"/>